<evidence type="ECO:0008006" key="4">
    <source>
        <dbReference type="Google" id="ProtNLM"/>
    </source>
</evidence>
<sequence>MKNKLFGYVMTGALSLGVIGGSAHAFAATENNTDATPAVEQAVNVKASLDEATKEKVQAIMDDLKSNLATIGVELPTKGGHGPRGDFLADLDDATKEKAQAILDQEKDGSITREEAQTQLAALGVELPIKGEHGHRGDFLAVLDDATKEKAQTILDQQKDGTITREEAQTQLAELGVELPTKGAANDFLAGLDANTKEVAQDLIDNAEAQLAELGVDHLPLKGFKGSKTE</sequence>
<keyword evidence="3" id="KW-1185">Reference proteome</keyword>
<dbReference type="EMBL" id="RYYR01000010">
    <property type="protein sequence ID" value="RUL53229.1"/>
    <property type="molecule type" value="Genomic_DNA"/>
</dbReference>
<accession>A0A3S0PPX4</accession>
<proteinExistence type="predicted"/>
<reference evidence="2 3" key="1">
    <citation type="submission" date="2018-12" db="EMBL/GenBank/DDBJ databases">
        <title>Lysinibacillus antri sp. nov., isolated from a cave soil.</title>
        <authorList>
            <person name="Narsing Rao M.P."/>
            <person name="Zhang H."/>
            <person name="Dong Z.-Y."/>
            <person name="Niu X.-K."/>
            <person name="Zhang K."/>
            <person name="Fang B.-Z."/>
            <person name="Kang Y.-Q."/>
            <person name="Xiao M."/>
            <person name="Li W.-J."/>
        </authorList>
    </citation>
    <scope>NUCLEOTIDE SEQUENCE [LARGE SCALE GENOMIC DNA]</scope>
    <source>
        <strain evidence="2 3">SYSU K30002</strain>
    </source>
</reference>
<keyword evidence="1" id="KW-0732">Signal</keyword>
<organism evidence="2 3">
    <name type="scientific">Lysinibacillus antri</name>
    <dbReference type="NCBI Taxonomy" id="2498145"/>
    <lineage>
        <taxon>Bacteria</taxon>
        <taxon>Bacillati</taxon>
        <taxon>Bacillota</taxon>
        <taxon>Bacilli</taxon>
        <taxon>Bacillales</taxon>
        <taxon>Bacillaceae</taxon>
        <taxon>Lysinibacillus</taxon>
    </lineage>
</organism>
<evidence type="ECO:0000256" key="1">
    <source>
        <dbReference type="SAM" id="SignalP"/>
    </source>
</evidence>
<dbReference type="SUPFAM" id="SSF47473">
    <property type="entry name" value="EF-hand"/>
    <property type="match status" value="1"/>
</dbReference>
<dbReference type="AlphaFoldDB" id="A0A3S0PPX4"/>
<evidence type="ECO:0000313" key="3">
    <source>
        <dbReference type="Proteomes" id="UP000287910"/>
    </source>
</evidence>
<feature type="chain" id="PRO_5018546327" description="EF-hand domain-containing protein" evidence="1">
    <location>
        <begin position="28"/>
        <end position="230"/>
    </location>
</feature>
<gene>
    <name evidence="2" type="ORF">EK386_09635</name>
</gene>
<dbReference type="Proteomes" id="UP000287910">
    <property type="component" value="Unassembled WGS sequence"/>
</dbReference>
<dbReference type="Gene3D" id="1.10.238.10">
    <property type="entry name" value="EF-hand"/>
    <property type="match status" value="1"/>
</dbReference>
<protein>
    <recommendedName>
        <fullName evidence="4">EF-hand domain-containing protein</fullName>
    </recommendedName>
</protein>
<evidence type="ECO:0000313" key="2">
    <source>
        <dbReference type="EMBL" id="RUL53229.1"/>
    </source>
</evidence>
<dbReference type="InterPro" id="IPR011992">
    <property type="entry name" value="EF-hand-dom_pair"/>
</dbReference>
<feature type="signal peptide" evidence="1">
    <location>
        <begin position="1"/>
        <end position="27"/>
    </location>
</feature>
<comment type="caution">
    <text evidence="2">The sequence shown here is derived from an EMBL/GenBank/DDBJ whole genome shotgun (WGS) entry which is preliminary data.</text>
</comment>
<name>A0A3S0PPX4_9BACI</name>